<sequence length="331" mass="35459">MDWRLLVRVVVDGQDMSSRFRPILSALSITDSVGLESDELRIDLALGGLGGRMPFPRSGASIEVWLGAGLSAVRMGSFIADAFEASGPPDVMSISAKAAVYDGAVGTTGLQTAKSRSWPAGTTVADLVGRIAQEHSLRPAVGQSIRTMALDHLDQVDESDINLLTRVARDLGAFVKPANASIVFARLGESRSASGQPIAPVTLLPADLSRWRVSRDARELPRSCVAIWRDLAAAVDREEVAGSGDPSLRLRHRFASQAAARQAADSALAKGRRGKLVASCELPGRADLIAEGRVILPALHPDLGREWLVLRVDHQLDPRGWRTSFKAQLPT</sequence>
<evidence type="ECO:0008006" key="3">
    <source>
        <dbReference type="Google" id="ProtNLM"/>
    </source>
</evidence>
<dbReference type="SUPFAM" id="SSF69279">
    <property type="entry name" value="Phage tail proteins"/>
    <property type="match status" value="1"/>
</dbReference>
<name>A0A1H9YCN2_9RHOB</name>
<dbReference type="Pfam" id="PF05954">
    <property type="entry name" value="Phage_GPD"/>
    <property type="match status" value="1"/>
</dbReference>
<reference evidence="1 2" key="1">
    <citation type="submission" date="2016-10" db="EMBL/GenBank/DDBJ databases">
        <authorList>
            <person name="de Groot N.N."/>
        </authorList>
    </citation>
    <scope>NUCLEOTIDE SEQUENCE [LARGE SCALE GENOMIC DNA]</scope>
    <source>
        <strain evidence="1 2">DSM 17862</strain>
    </source>
</reference>
<protein>
    <recommendedName>
        <fullName evidence="3">Phage tail protein</fullName>
    </recommendedName>
</protein>
<dbReference type="Proteomes" id="UP000199180">
    <property type="component" value="Unassembled WGS sequence"/>
</dbReference>
<dbReference type="EMBL" id="FOHO01000001">
    <property type="protein sequence ID" value="SES66698.1"/>
    <property type="molecule type" value="Genomic_DNA"/>
</dbReference>
<organism evidence="1 2">
    <name type="scientific">Paracoccus homiensis</name>
    <dbReference type="NCBI Taxonomy" id="364199"/>
    <lineage>
        <taxon>Bacteria</taxon>
        <taxon>Pseudomonadati</taxon>
        <taxon>Pseudomonadota</taxon>
        <taxon>Alphaproteobacteria</taxon>
        <taxon>Rhodobacterales</taxon>
        <taxon>Paracoccaceae</taxon>
        <taxon>Paracoccus</taxon>
    </lineage>
</organism>
<evidence type="ECO:0000313" key="1">
    <source>
        <dbReference type="EMBL" id="SES66698.1"/>
    </source>
</evidence>
<proteinExistence type="predicted"/>
<keyword evidence="2" id="KW-1185">Reference proteome</keyword>
<dbReference type="STRING" id="364199.SAMN04489858_101120"/>
<gene>
    <name evidence="1" type="ORF">SAMN04489858_101120</name>
</gene>
<accession>A0A1H9YCN2</accession>
<dbReference type="AlphaFoldDB" id="A0A1H9YCN2"/>
<evidence type="ECO:0000313" key="2">
    <source>
        <dbReference type="Proteomes" id="UP000199180"/>
    </source>
</evidence>